<evidence type="ECO:0000256" key="5">
    <source>
        <dbReference type="ARBA" id="ARBA00022729"/>
    </source>
</evidence>
<evidence type="ECO:0000313" key="9">
    <source>
        <dbReference type="Proteomes" id="UP000489600"/>
    </source>
</evidence>
<dbReference type="GO" id="GO:0019722">
    <property type="term" value="P:calcium-mediated signaling"/>
    <property type="evidence" value="ECO:0007669"/>
    <property type="project" value="TreeGrafter"/>
</dbReference>
<keyword evidence="4" id="KW-0372">Hormone</keyword>
<gene>
    <name evidence="8" type="ORF">ANE_LOCUS10379</name>
</gene>
<evidence type="ECO:0000256" key="1">
    <source>
        <dbReference type="ARBA" id="ARBA00004613"/>
    </source>
</evidence>
<dbReference type="AlphaFoldDB" id="A0A565BEZ7"/>
<dbReference type="PANTHER" id="PTHR33136:SF48">
    <property type="entry name" value="PROTEIN RALF-LIKE 14-RELATED"/>
    <property type="match status" value="1"/>
</dbReference>
<feature type="signal peptide" evidence="7">
    <location>
        <begin position="1"/>
        <end position="25"/>
    </location>
</feature>
<dbReference type="GO" id="GO:0005179">
    <property type="term" value="F:hormone activity"/>
    <property type="evidence" value="ECO:0007669"/>
    <property type="project" value="UniProtKB-KW"/>
</dbReference>
<feature type="chain" id="PRO_5022039485" evidence="7">
    <location>
        <begin position="26"/>
        <end position="106"/>
    </location>
</feature>
<dbReference type="GO" id="GO:0009506">
    <property type="term" value="C:plasmodesma"/>
    <property type="evidence" value="ECO:0007669"/>
    <property type="project" value="TreeGrafter"/>
</dbReference>
<dbReference type="OrthoDB" id="1056377at2759"/>
<name>A0A565BEZ7_9BRAS</name>
<evidence type="ECO:0000256" key="2">
    <source>
        <dbReference type="ARBA" id="ARBA00009178"/>
    </source>
</evidence>
<dbReference type="EMBL" id="CABITT030000003">
    <property type="protein sequence ID" value="VVA99934.1"/>
    <property type="molecule type" value="Genomic_DNA"/>
</dbReference>
<comment type="similarity">
    <text evidence="2">Belongs to the plant rapid alkalinization factor (RALF) family.</text>
</comment>
<dbReference type="Pfam" id="PF05498">
    <property type="entry name" value="RALF"/>
    <property type="match status" value="1"/>
</dbReference>
<dbReference type="InterPro" id="IPR008801">
    <property type="entry name" value="RALF"/>
</dbReference>
<evidence type="ECO:0000256" key="6">
    <source>
        <dbReference type="ARBA" id="ARBA00023157"/>
    </source>
</evidence>
<keyword evidence="3" id="KW-0964">Secreted</keyword>
<keyword evidence="5 7" id="KW-0732">Signal</keyword>
<evidence type="ECO:0000256" key="3">
    <source>
        <dbReference type="ARBA" id="ARBA00022525"/>
    </source>
</evidence>
<evidence type="ECO:0000256" key="7">
    <source>
        <dbReference type="SAM" id="SignalP"/>
    </source>
</evidence>
<dbReference type="PANTHER" id="PTHR33136">
    <property type="entry name" value="RAPID ALKALINIZATION FACTOR-LIKE"/>
    <property type="match status" value="1"/>
</dbReference>
<evidence type="ECO:0000256" key="4">
    <source>
        <dbReference type="ARBA" id="ARBA00022702"/>
    </source>
</evidence>
<comment type="subcellular location">
    <subcellularLocation>
        <location evidence="1">Secreted</location>
    </subcellularLocation>
</comment>
<sequence>MMNYMKFLIIAVIISAALFPELVRSRQVKCDRLGGNCMDGGEEVIVKKIMRSGLDASHRILQASRYISYDALKKNVPDKRRGQTDRPDNPYRRGCDVHSTCYRFTD</sequence>
<organism evidence="8 9">
    <name type="scientific">Arabis nemorensis</name>
    <dbReference type="NCBI Taxonomy" id="586526"/>
    <lineage>
        <taxon>Eukaryota</taxon>
        <taxon>Viridiplantae</taxon>
        <taxon>Streptophyta</taxon>
        <taxon>Embryophyta</taxon>
        <taxon>Tracheophyta</taxon>
        <taxon>Spermatophyta</taxon>
        <taxon>Magnoliopsida</taxon>
        <taxon>eudicotyledons</taxon>
        <taxon>Gunneridae</taxon>
        <taxon>Pentapetalae</taxon>
        <taxon>rosids</taxon>
        <taxon>malvids</taxon>
        <taxon>Brassicales</taxon>
        <taxon>Brassicaceae</taxon>
        <taxon>Arabideae</taxon>
        <taxon>Arabis</taxon>
    </lineage>
</organism>
<comment type="caution">
    <text evidence="8">The sequence shown here is derived from an EMBL/GenBank/DDBJ whole genome shotgun (WGS) entry which is preliminary data.</text>
</comment>
<dbReference type="GO" id="GO:0040008">
    <property type="term" value="P:regulation of growth"/>
    <property type="evidence" value="ECO:0007669"/>
    <property type="project" value="UniProtKB-ARBA"/>
</dbReference>
<reference evidence="8" key="1">
    <citation type="submission" date="2019-07" db="EMBL/GenBank/DDBJ databases">
        <authorList>
            <person name="Dittberner H."/>
        </authorList>
    </citation>
    <scope>NUCLEOTIDE SEQUENCE [LARGE SCALE GENOMIC DNA]</scope>
</reference>
<evidence type="ECO:0000313" key="8">
    <source>
        <dbReference type="EMBL" id="VVA99934.1"/>
    </source>
</evidence>
<keyword evidence="6" id="KW-1015">Disulfide bond</keyword>
<dbReference type="GO" id="GO:0005576">
    <property type="term" value="C:extracellular region"/>
    <property type="evidence" value="ECO:0007669"/>
    <property type="project" value="UniProtKB-SubCell"/>
</dbReference>
<keyword evidence="9" id="KW-1185">Reference proteome</keyword>
<dbReference type="Proteomes" id="UP000489600">
    <property type="component" value="Unassembled WGS sequence"/>
</dbReference>
<protein>
    <submittedName>
        <fullName evidence="8">Uncharacterized protein</fullName>
    </submittedName>
</protein>
<accession>A0A565BEZ7</accession>
<proteinExistence type="inferred from homology"/>